<keyword evidence="5 9" id="KW-0418">Kinase</keyword>
<evidence type="ECO:0000313" key="9">
    <source>
        <dbReference type="EMBL" id="RRA97361.1"/>
    </source>
</evidence>
<dbReference type="InterPro" id="IPR005467">
    <property type="entry name" value="His_kinase_dom"/>
</dbReference>
<evidence type="ECO:0000256" key="3">
    <source>
        <dbReference type="ARBA" id="ARBA00022553"/>
    </source>
</evidence>
<dbReference type="InterPro" id="IPR036097">
    <property type="entry name" value="HisK_dim/P_sf"/>
</dbReference>
<dbReference type="EMBL" id="RQJO01000018">
    <property type="protein sequence ID" value="RRA97361.1"/>
    <property type="molecule type" value="Genomic_DNA"/>
</dbReference>
<feature type="domain" description="Histidine kinase" evidence="8">
    <location>
        <begin position="250"/>
        <end position="488"/>
    </location>
</feature>
<accession>A0A3P1B8V7</accession>
<dbReference type="CDD" id="cd00082">
    <property type="entry name" value="HisKA"/>
    <property type="match status" value="1"/>
</dbReference>
<dbReference type="Proteomes" id="UP000271925">
    <property type="component" value="Unassembled WGS sequence"/>
</dbReference>
<dbReference type="SUPFAM" id="SSF47384">
    <property type="entry name" value="Homodimeric domain of signal transducing histidine kinase"/>
    <property type="match status" value="1"/>
</dbReference>
<evidence type="ECO:0000256" key="1">
    <source>
        <dbReference type="ARBA" id="ARBA00000085"/>
    </source>
</evidence>
<proteinExistence type="predicted"/>
<evidence type="ECO:0000256" key="6">
    <source>
        <dbReference type="ARBA" id="ARBA00023012"/>
    </source>
</evidence>
<dbReference type="CDD" id="cd00075">
    <property type="entry name" value="HATPase"/>
    <property type="match status" value="1"/>
</dbReference>
<dbReference type="Gene3D" id="3.30.565.10">
    <property type="entry name" value="Histidine kinase-like ATPase, C-terminal domain"/>
    <property type="match status" value="1"/>
</dbReference>
<evidence type="ECO:0000256" key="7">
    <source>
        <dbReference type="SAM" id="Coils"/>
    </source>
</evidence>
<name>A0A3P1B8V7_9BACT</name>
<dbReference type="PRINTS" id="PR00344">
    <property type="entry name" value="BCTRLSENSOR"/>
</dbReference>
<dbReference type="InterPro" id="IPR003661">
    <property type="entry name" value="HisK_dim/P_dom"/>
</dbReference>
<dbReference type="InterPro" id="IPR050736">
    <property type="entry name" value="Sensor_HK_Regulatory"/>
</dbReference>
<dbReference type="InterPro" id="IPR003594">
    <property type="entry name" value="HATPase_dom"/>
</dbReference>
<keyword evidence="10" id="KW-1185">Reference proteome</keyword>
<dbReference type="GO" id="GO:0000155">
    <property type="term" value="F:phosphorelay sensor kinase activity"/>
    <property type="evidence" value="ECO:0007669"/>
    <property type="project" value="InterPro"/>
</dbReference>
<keyword evidence="4" id="KW-0808">Transferase</keyword>
<keyword evidence="6" id="KW-0902">Two-component regulatory system</keyword>
<evidence type="ECO:0000256" key="2">
    <source>
        <dbReference type="ARBA" id="ARBA00012438"/>
    </source>
</evidence>
<dbReference type="SMART" id="SM00388">
    <property type="entry name" value="HisKA"/>
    <property type="match status" value="1"/>
</dbReference>
<dbReference type="OrthoDB" id="9764438at2"/>
<dbReference type="InterPro" id="IPR036890">
    <property type="entry name" value="HATPase_C_sf"/>
</dbReference>
<evidence type="ECO:0000259" key="8">
    <source>
        <dbReference type="PROSITE" id="PS50109"/>
    </source>
</evidence>
<comment type="caution">
    <text evidence="9">The sequence shown here is derived from an EMBL/GenBank/DDBJ whole genome shotgun (WGS) entry which is preliminary data.</text>
</comment>
<dbReference type="InterPro" id="IPR004358">
    <property type="entry name" value="Sig_transdc_His_kin-like_C"/>
</dbReference>
<dbReference type="EC" id="2.7.13.3" evidence="2"/>
<reference evidence="9 10" key="1">
    <citation type="submission" date="2018-11" db="EMBL/GenBank/DDBJ databases">
        <authorList>
            <person name="Zhou Z."/>
            <person name="Wang G."/>
        </authorList>
    </citation>
    <scope>NUCLEOTIDE SEQUENCE [LARGE SCALE GENOMIC DNA]</scope>
    <source>
        <strain evidence="9 10">KCTC52004</strain>
    </source>
</reference>
<dbReference type="SMART" id="SM00387">
    <property type="entry name" value="HATPase_c"/>
    <property type="match status" value="1"/>
</dbReference>
<evidence type="ECO:0000313" key="10">
    <source>
        <dbReference type="Proteomes" id="UP000271925"/>
    </source>
</evidence>
<dbReference type="SUPFAM" id="SSF55874">
    <property type="entry name" value="ATPase domain of HSP90 chaperone/DNA topoisomerase II/histidine kinase"/>
    <property type="match status" value="1"/>
</dbReference>
<dbReference type="AlphaFoldDB" id="A0A3P1B8V7"/>
<evidence type="ECO:0000256" key="5">
    <source>
        <dbReference type="ARBA" id="ARBA00022777"/>
    </source>
</evidence>
<dbReference type="Gene3D" id="1.10.287.130">
    <property type="match status" value="1"/>
</dbReference>
<keyword evidence="7" id="KW-0175">Coiled coil</keyword>
<keyword evidence="3" id="KW-0597">Phosphoprotein</keyword>
<evidence type="ECO:0000256" key="4">
    <source>
        <dbReference type="ARBA" id="ARBA00022679"/>
    </source>
</evidence>
<gene>
    <name evidence="9" type="ORF">EHT25_32495</name>
</gene>
<sequence>MKHKKTAVRRIGIWAVDLALEPVRKGIVFKNYLGFSGSHEPHFWGGLQPFCVQAVTSPGQRVDVKTADSTMISAADSPLIVLATYLAARREAILNNWRSACQTDPEGNTVASLSREEFNNKVPFMLNVFDQRLRQLVLTADIKLLAEEHGLHRWQKGYTLKELLSEIYHLNQVLLDEFRQYWQRYPTEEVDRLVASYDHLAWFNSLSINGSVEQYTELQRIDATNRVQILQQALDDLNELTRQRGDLLRTASHDLRGSFGVIQGAASFLNISEADEEERKQMVEMLNRNLTTVREMVGQLMDLARLEAGQEPVSIQTFDAGEMLHNLIESYQPLAGEMGLVLKADGPPDLLVESDPLQLQRIVQNLVLNALKHTPSGWVSVSWVRESGFRWILSVQDSGPGLPHRDTEPGSFSHVLAPSPESSSAFGLPTPELERREEAMIHSIKSARGEGIGLSIVKRLCELLRASLEIETKTGEGTLFRIRLAMHWKG</sequence>
<dbReference type="PANTHER" id="PTHR43711">
    <property type="entry name" value="TWO-COMPONENT HISTIDINE KINASE"/>
    <property type="match status" value="1"/>
</dbReference>
<dbReference type="Pfam" id="PF00512">
    <property type="entry name" value="HisKA"/>
    <property type="match status" value="1"/>
</dbReference>
<feature type="coiled-coil region" evidence="7">
    <location>
        <begin position="220"/>
        <end position="250"/>
    </location>
</feature>
<dbReference type="Pfam" id="PF02518">
    <property type="entry name" value="HATPase_c"/>
    <property type="match status" value="1"/>
</dbReference>
<organism evidence="9 10">
    <name type="scientific">Larkinella rosea</name>
    <dbReference type="NCBI Taxonomy" id="2025312"/>
    <lineage>
        <taxon>Bacteria</taxon>
        <taxon>Pseudomonadati</taxon>
        <taxon>Bacteroidota</taxon>
        <taxon>Cytophagia</taxon>
        <taxon>Cytophagales</taxon>
        <taxon>Spirosomataceae</taxon>
        <taxon>Larkinella</taxon>
    </lineage>
</organism>
<comment type="catalytic activity">
    <reaction evidence="1">
        <text>ATP + protein L-histidine = ADP + protein N-phospho-L-histidine.</text>
        <dbReference type="EC" id="2.7.13.3"/>
    </reaction>
</comment>
<dbReference type="PANTHER" id="PTHR43711:SF28">
    <property type="entry name" value="SENSOR HISTIDINE KINASE YXDK"/>
    <property type="match status" value="1"/>
</dbReference>
<dbReference type="PROSITE" id="PS50109">
    <property type="entry name" value="HIS_KIN"/>
    <property type="match status" value="1"/>
</dbReference>
<protein>
    <recommendedName>
        <fullName evidence="2">histidine kinase</fullName>
        <ecNumber evidence="2">2.7.13.3</ecNumber>
    </recommendedName>
</protein>